<evidence type="ECO:0000256" key="1">
    <source>
        <dbReference type="ARBA" id="ARBA00009947"/>
    </source>
</evidence>
<evidence type="ECO:0000256" key="2">
    <source>
        <dbReference type="RuleBase" id="RU003876"/>
    </source>
</evidence>
<dbReference type="STRING" id="69004.A0A182QUQ7"/>
<dbReference type="GO" id="GO:0005634">
    <property type="term" value="C:nucleus"/>
    <property type="evidence" value="ECO:0007669"/>
    <property type="project" value="InterPro"/>
</dbReference>
<dbReference type="GO" id="GO:0006334">
    <property type="term" value="P:nucleosome assembly"/>
    <property type="evidence" value="ECO:0007669"/>
    <property type="project" value="InterPro"/>
</dbReference>
<evidence type="ECO:0000313" key="4">
    <source>
        <dbReference type="EnsemblMetazoa" id="AFAF017270-PA"/>
    </source>
</evidence>
<dbReference type="PANTHER" id="PTHR11875">
    <property type="entry name" value="TESTIS-SPECIFIC Y-ENCODED PROTEIN"/>
    <property type="match status" value="1"/>
</dbReference>
<dbReference type="AlphaFoldDB" id="A0A182QUQ7"/>
<dbReference type="EMBL" id="AXCN02000651">
    <property type="status" value="NOT_ANNOTATED_CDS"/>
    <property type="molecule type" value="Genomic_DNA"/>
</dbReference>
<dbReference type="EnsemblMetazoa" id="AFAF017270-RA">
    <property type="protein sequence ID" value="AFAF017270-PA"/>
    <property type="gene ID" value="AFAF017270"/>
</dbReference>
<dbReference type="InterPro" id="IPR037231">
    <property type="entry name" value="NAP-like_sf"/>
</dbReference>
<comment type="similarity">
    <text evidence="1 2">Belongs to the nucleosome assembly protein (NAP) family.</text>
</comment>
<sequence>MSEQTYETSLEADEASLLQQISAIEKRIEEIDIAQKSSIVSFPPNIQAKLFALRKIQLDIIDREVQFHLKAHAMEVDYQTEFKQCHQLIARIVNGEAVSELVEVDAATNDVADQPNGVPDFWLTVLKASFLDGIVQEQDEPVLRQLRDIRCILINEPEPGFELQFEFASNDYFTNDLLTKQYFLRCAADMEEPAKFNGFEIYRCIGCDIDWKLDHNLTKDPEMNSFFSFFMPENIAEVDTNYSVMMMECDFQYGYYIKETLIPRAVFLFLGENPDLGDKGTMCSCDRCLYIECLDHMTACPGLNTDDEKEEAEEEREAEDDGKESHVPSGSSM</sequence>
<evidence type="ECO:0008006" key="6">
    <source>
        <dbReference type="Google" id="ProtNLM"/>
    </source>
</evidence>
<dbReference type="VEuPathDB" id="VectorBase:AFAF017270"/>
<feature type="region of interest" description="Disordered" evidence="3">
    <location>
        <begin position="304"/>
        <end position="333"/>
    </location>
</feature>
<proteinExistence type="inferred from homology"/>
<dbReference type="InterPro" id="IPR002164">
    <property type="entry name" value="NAP_family"/>
</dbReference>
<accession>A0A182QUQ7</accession>
<organism evidence="4 5">
    <name type="scientific">Anopheles farauti</name>
    <dbReference type="NCBI Taxonomy" id="69004"/>
    <lineage>
        <taxon>Eukaryota</taxon>
        <taxon>Metazoa</taxon>
        <taxon>Ecdysozoa</taxon>
        <taxon>Arthropoda</taxon>
        <taxon>Hexapoda</taxon>
        <taxon>Insecta</taxon>
        <taxon>Pterygota</taxon>
        <taxon>Neoptera</taxon>
        <taxon>Endopterygota</taxon>
        <taxon>Diptera</taxon>
        <taxon>Nematocera</taxon>
        <taxon>Culicoidea</taxon>
        <taxon>Culicidae</taxon>
        <taxon>Anophelinae</taxon>
        <taxon>Anopheles</taxon>
    </lineage>
</organism>
<evidence type="ECO:0000313" key="5">
    <source>
        <dbReference type="Proteomes" id="UP000075886"/>
    </source>
</evidence>
<feature type="compositionally biased region" description="Acidic residues" evidence="3">
    <location>
        <begin position="305"/>
        <end position="322"/>
    </location>
</feature>
<protein>
    <recommendedName>
        <fullName evidence="6">Nucleosome assembly protein 1-like 4</fullName>
    </recommendedName>
</protein>
<reference evidence="4" key="2">
    <citation type="submission" date="2020-05" db="UniProtKB">
        <authorList>
            <consortium name="EnsemblMetazoa"/>
        </authorList>
    </citation>
    <scope>IDENTIFICATION</scope>
    <source>
        <strain evidence="4">FAR1</strain>
    </source>
</reference>
<dbReference type="Pfam" id="PF00956">
    <property type="entry name" value="NAP"/>
    <property type="match status" value="1"/>
</dbReference>
<dbReference type="SUPFAM" id="SSF143113">
    <property type="entry name" value="NAP-like"/>
    <property type="match status" value="1"/>
</dbReference>
<evidence type="ECO:0000256" key="3">
    <source>
        <dbReference type="SAM" id="MobiDB-lite"/>
    </source>
</evidence>
<reference evidence="5" key="1">
    <citation type="submission" date="2014-01" db="EMBL/GenBank/DDBJ databases">
        <title>The Genome Sequence of Anopheles farauti FAR1 (V2).</title>
        <authorList>
            <consortium name="The Broad Institute Genomics Platform"/>
            <person name="Neafsey D.E."/>
            <person name="Besansky N."/>
            <person name="Howell P."/>
            <person name="Walton C."/>
            <person name="Young S.K."/>
            <person name="Zeng Q."/>
            <person name="Gargeya S."/>
            <person name="Fitzgerald M."/>
            <person name="Haas B."/>
            <person name="Abouelleil A."/>
            <person name="Allen A.W."/>
            <person name="Alvarado L."/>
            <person name="Arachchi H.M."/>
            <person name="Berlin A.M."/>
            <person name="Chapman S.B."/>
            <person name="Gainer-Dewar J."/>
            <person name="Goldberg J."/>
            <person name="Griggs A."/>
            <person name="Gujja S."/>
            <person name="Hansen M."/>
            <person name="Howarth C."/>
            <person name="Imamovic A."/>
            <person name="Ireland A."/>
            <person name="Larimer J."/>
            <person name="McCowan C."/>
            <person name="Murphy C."/>
            <person name="Pearson M."/>
            <person name="Poon T.W."/>
            <person name="Priest M."/>
            <person name="Roberts A."/>
            <person name="Saif S."/>
            <person name="Shea T."/>
            <person name="Sisk P."/>
            <person name="Sykes S."/>
            <person name="Wortman J."/>
            <person name="Nusbaum C."/>
            <person name="Birren B."/>
        </authorList>
    </citation>
    <scope>NUCLEOTIDE SEQUENCE [LARGE SCALE GENOMIC DNA]</scope>
    <source>
        <strain evidence="5">FAR1</strain>
    </source>
</reference>
<dbReference type="Proteomes" id="UP000075886">
    <property type="component" value="Unassembled WGS sequence"/>
</dbReference>
<dbReference type="Gene3D" id="3.30.1120.90">
    <property type="entry name" value="Nucleosome assembly protein"/>
    <property type="match status" value="1"/>
</dbReference>
<name>A0A182QUQ7_9DIPT</name>
<keyword evidence="5" id="KW-1185">Reference proteome</keyword>